<dbReference type="CDD" id="cd00570">
    <property type="entry name" value="GST_N_family"/>
    <property type="match status" value="1"/>
</dbReference>
<organism evidence="5 6">
    <name type="scientific">Bugula neritina</name>
    <name type="common">Brown bryozoan</name>
    <name type="synonym">Sertularia neritina</name>
    <dbReference type="NCBI Taxonomy" id="10212"/>
    <lineage>
        <taxon>Eukaryota</taxon>
        <taxon>Metazoa</taxon>
        <taxon>Spiralia</taxon>
        <taxon>Lophotrochozoa</taxon>
        <taxon>Bryozoa</taxon>
        <taxon>Gymnolaemata</taxon>
        <taxon>Cheilostomatida</taxon>
        <taxon>Flustrina</taxon>
        <taxon>Buguloidea</taxon>
        <taxon>Bugulidae</taxon>
        <taxon>Bugula</taxon>
    </lineage>
</organism>
<feature type="domain" description="GST C-terminal" evidence="4">
    <location>
        <begin position="88"/>
        <end position="223"/>
    </location>
</feature>
<name>A0A7J7IXD4_BUGNE</name>
<proteinExistence type="predicted"/>
<dbReference type="InterPro" id="IPR004045">
    <property type="entry name" value="Glutathione_S-Trfase_N"/>
</dbReference>
<protein>
    <submittedName>
        <fullName evidence="5">GSTT1</fullName>
    </submittedName>
</protein>
<comment type="subcellular location">
    <subcellularLocation>
        <location evidence="1">Cytoplasm</location>
    </subcellularLocation>
</comment>
<dbReference type="Pfam" id="PF13417">
    <property type="entry name" value="GST_N_3"/>
    <property type="match status" value="1"/>
</dbReference>
<keyword evidence="6" id="KW-1185">Reference proteome</keyword>
<gene>
    <name evidence="5" type="ORF">EB796_023480</name>
</gene>
<dbReference type="GO" id="GO:0004364">
    <property type="term" value="F:glutathione transferase activity"/>
    <property type="evidence" value="ECO:0007669"/>
    <property type="project" value="TreeGrafter"/>
</dbReference>
<accession>A0A7J7IXD4</accession>
<dbReference type="PROSITE" id="PS50405">
    <property type="entry name" value="GST_CTER"/>
    <property type="match status" value="1"/>
</dbReference>
<evidence type="ECO:0000259" key="4">
    <source>
        <dbReference type="PROSITE" id="PS50405"/>
    </source>
</evidence>
<dbReference type="AlphaFoldDB" id="A0A7J7IXD4"/>
<dbReference type="InterPro" id="IPR051369">
    <property type="entry name" value="GST_Theta"/>
</dbReference>
<dbReference type="GO" id="GO:0005737">
    <property type="term" value="C:cytoplasm"/>
    <property type="evidence" value="ECO:0007669"/>
    <property type="project" value="UniProtKB-SubCell"/>
</dbReference>
<evidence type="ECO:0000256" key="1">
    <source>
        <dbReference type="ARBA" id="ARBA00004496"/>
    </source>
</evidence>
<dbReference type="SUPFAM" id="SSF47616">
    <property type="entry name" value="GST C-terminal domain-like"/>
    <property type="match status" value="1"/>
</dbReference>
<dbReference type="InterPro" id="IPR040079">
    <property type="entry name" value="Glutathione_S-Trfase"/>
</dbReference>
<sequence>MAPVTLYMVKISPTCRVVWLYLLQNGIEHETIDITCIDDIQKLSHMDKLSGHTDVPILTDGSVVVFEAPAILEYLGKHYTNYAGFGKTVTTQSKCSSMLSWTNSEVHRIAGYMFAYPQFLDKYRLDSDSANENLIENGIQNLTSKLNRIEEGYLKKSRYLCGNQLTIADSFLVTTLMQSQWAGFNFAIWPKVRAWFRNVADQPYWKLVHETHDEFLEEIALNIV</sequence>
<dbReference type="InterPro" id="IPR010987">
    <property type="entry name" value="Glutathione-S-Trfase_C-like"/>
</dbReference>
<dbReference type="OrthoDB" id="4951845at2759"/>
<dbReference type="SFLD" id="SFLDG00358">
    <property type="entry name" value="Main_(cytGST)"/>
    <property type="match status" value="1"/>
</dbReference>
<dbReference type="SUPFAM" id="SSF52833">
    <property type="entry name" value="Thioredoxin-like"/>
    <property type="match status" value="1"/>
</dbReference>
<dbReference type="InterPro" id="IPR036282">
    <property type="entry name" value="Glutathione-S-Trfase_C_sf"/>
</dbReference>
<dbReference type="InterPro" id="IPR004046">
    <property type="entry name" value="GST_C"/>
</dbReference>
<comment type="caution">
    <text evidence="5">The sequence shown here is derived from an EMBL/GenBank/DDBJ whole genome shotgun (WGS) entry which is preliminary data.</text>
</comment>
<dbReference type="Pfam" id="PF00043">
    <property type="entry name" value="GST_C"/>
    <property type="match status" value="1"/>
</dbReference>
<dbReference type="GO" id="GO:0006749">
    <property type="term" value="P:glutathione metabolic process"/>
    <property type="evidence" value="ECO:0007669"/>
    <property type="project" value="TreeGrafter"/>
</dbReference>
<dbReference type="PANTHER" id="PTHR43917">
    <property type="match status" value="1"/>
</dbReference>
<reference evidence="5" key="1">
    <citation type="submission" date="2020-06" db="EMBL/GenBank/DDBJ databases">
        <title>Draft genome of Bugula neritina, a colonial animal packing powerful symbionts and potential medicines.</title>
        <authorList>
            <person name="Rayko M."/>
        </authorList>
    </citation>
    <scope>NUCLEOTIDE SEQUENCE [LARGE SCALE GENOMIC DNA]</scope>
    <source>
        <strain evidence="5">Kwan_BN1</strain>
    </source>
</reference>
<dbReference type="SFLD" id="SFLDS00019">
    <property type="entry name" value="Glutathione_Transferase_(cytos"/>
    <property type="match status" value="1"/>
</dbReference>
<evidence type="ECO:0000313" key="5">
    <source>
        <dbReference type="EMBL" id="KAF6018187.1"/>
    </source>
</evidence>
<dbReference type="PROSITE" id="PS50404">
    <property type="entry name" value="GST_NTER"/>
    <property type="match status" value="1"/>
</dbReference>
<keyword evidence="2" id="KW-0963">Cytoplasm</keyword>
<dbReference type="EMBL" id="VXIV02003328">
    <property type="protein sequence ID" value="KAF6018187.1"/>
    <property type="molecule type" value="Genomic_DNA"/>
</dbReference>
<dbReference type="PANTHER" id="PTHR43917:SF8">
    <property type="entry name" value="GH16740P-RELATED"/>
    <property type="match status" value="1"/>
</dbReference>
<dbReference type="Gene3D" id="3.40.30.10">
    <property type="entry name" value="Glutaredoxin"/>
    <property type="match status" value="1"/>
</dbReference>
<evidence type="ECO:0000313" key="6">
    <source>
        <dbReference type="Proteomes" id="UP000593567"/>
    </source>
</evidence>
<dbReference type="InterPro" id="IPR036249">
    <property type="entry name" value="Thioredoxin-like_sf"/>
</dbReference>
<evidence type="ECO:0000259" key="3">
    <source>
        <dbReference type="PROSITE" id="PS50404"/>
    </source>
</evidence>
<evidence type="ECO:0000256" key="2">
    <source>
        <dbReference type="ARBA" id="ARBA00022490"/>
    </source>
</evidence>
<feature type="domain" description="GST N-terminal" evidence="3">
    <location>
        <begin position="2"/>
        <end position="83"/>
    </location>
</feature>
<dbReference type="Proteomes" id="UP000593567">
    <property type="component" value="Unassembled WGS sequence"/>
</dbReference>
<dbReference type="Gene3D" id="1.20.1050.10">
    <property type="match status" value="1"/>
</dbReference>